<name>A0A8S9K3H8_BRACR</name>
<dbReference type="AlphaFoldDB" id="A0A8S9K3H8"/>
<accession>A0A8S9K3H8</accession>
<proteinExistence type="predicted"/>
<dbReference type="EMBL" id="QGKY02000190">
    <property type="protein sequence ID" value="KAF2588832.1"/>
    <property type="molecule type" value="Genomic_DNA"/>
</dbReference>
<gene>
    <name evidence="1" type="ORF">F2Q70_00040771</name>
</gene>
<organism evidence="1">
    <name type="scientific">Brassica cretica</name>
    <name type="common">Mustard</name>
    <dbReference type="NCBI Taxonomy" id="69181"/>
    <lineage>
        <taxon>Eukaryota</taxon>
        <taxon>Viridiplantae</taxon>
        <taxon>Streptophyta</taxon>
        <taxon>Embryophyta</taxon>
        <taxon>Tracheophyta</taxon>
        <taxon>Spermatophyta</taxon>
        <taxon>Magnoliopsida</taxon>
        <taxon>eudicotyledons</taxon>
        <taxon>Gunneridae</taxon>
        <taxon>Pentapetalae</taxon>
        <taxon>rosids</taxon>
        <taxon>malvids</taxon>
        <taxon>Brassicales</taxon>
        <taxon>Brassicaceae</taxon>
        <taxon>Brassiceae</taxon>
        <taxon>Brassica</taxon>
    </lineage>
</organism>
<reference evidence="1" key="1">
    <citation type="submission" date="2019-12" db="EMBL/GenBank/DDBJ databases">
        <title>Genome sequencing and annotation of Brassica cretica.</title>
        <authorList>
            <person name="Studholme D.J."/>
            <person name="Sarris P.F."/>
        </authorList>
    </citation>
    <scope>NUCLEOTIDE SEQUENCE</scope>
    <source>
        <strain evidence="1">PFS-102/07</strain>
        <tissue evidence="1">Leaf</tissue>
    </source>
</reference>
<comment type="caution">
    <text evidence="1">The sequence shown here is derived from an EMBL/GenBank/DDBJ whole genome shotgun (WGS) entry which is preliminary data.</text>
</comment>
<protein>
    <submittedName>
        <fullName evidence="1">Uncharacterized protein</fullName>
    </submittedName>
</protein>
<sequence length="61" mass="6803">MSLLTMAEATVTDSGTEEGIKQQRFFRRPITLVGAINQVIEKEKENRNCVAVKLAASFVDF</sequence>
<evidence type="ECO:0000313" key="1">
    <source>
        <dbReference type="EMBL" id="KAF2588832.1"/>
    </source>
</evidence>